<keyword evidence="1" id="KW-0238">DNA-binding</keyword>
<dbReference type="GO" id="GO:0003700">
    <property type="term" value="F:DNA-binding transcription factor activity"/>
    <property type="evidence" value="ECO:0007669"/>
    <property type="project" value="TreeGrafter"/>
</dbReference>
<evidence type="ECO:0000313" key="4">
    <source>
        <dbReference type="Proteomes" id="UP000050833"/>
    </source>
</evidence>
<evidence type="ECO:0000313" key="3">
    <source>
        <dbReference type="EMBL" id="KQC86293.1"/>
    </source>
</evidence>
<dbReference type="PROSITE" id="PS50943">
    <property type="entry name" value="HTH_CROC1"/>
    <property type="match status" value="1"/>
</dbReference>
<keyword evidence="4" id="KW-1185">Reference proteome</keyword>
<dbReference type="AlphaFoldDB" id="A0AAW3JUP7"/>
<sequence length="110" mass="12923">MDRRLQRIGWNIRSLRESKGYTIEYMAELAKVSPTHIQRVETSNKGVSLTCLYRIADALHVSLGYLIELDSITGNLEFNSEFQKRMDVEELMFWEDVIIYCKQAVKKYNL</sequence>
<dbReference type="InterPro" id="IPR001387">
    <property type="entry name" value="Cro/C1-type_HTH"/>
</dbReference>
<dbReference type="Pfam" id="PF01381">
    <property type="entry name" value="HTH_3"/>
    <property type="match status" value="1"/>
</dbReference>
<feature type="domain" description="HTH cro/C1-type" evidence="2">
    <location>
        <begin position="12"/>
        <end position="66"/>
    </location>
</feature>
<gene>
    <name evidence="3" type="ORF">APZ18_03645</name>
</gene>
<name>A0AAW3JUP7_9FIRM</name>
<dbReference type="SUPFAM" id="SSF47413">
    <property type="entry name" value="lambda repressor-like DNA-binding domains"/>
    <property type="match status" value="1"/>
</dbReference>
<dbReference type="RefSeq" id="WP_055941691.1">
    <property type="nucleotide sequence ID" value="NZ_LLKB01000001.1"/>
</dbReference>
<proteinExistence type="predicted"/>
<dbReference type="InterPro" id="IPR010982">
    <property type="entry name" value="Lambda_DNA-bd_dom_sf"/>
</dbReference>
<organism evidence="3 4">
    <name type="scientific">Butyribacter intestini</name>
    <dbReference type="NCBI Taxonomy" id="1703332"/>
    <lineage>
        <taxon>Bacteria</taxon>
        <taxon>Bacillati</taxon>
        <taxon>Bacillota</taxon>
        <taxon>Clostridia</taxon>
        <taxon>Lachnospirales</taxon>
        <taxon>Lachnospiraceae</taxon>
        <taxon>Butyribacter</taxon>
    </lineage>
</organism>
<dbReference type="PANTHER" id="PTHR46797">
    <property type="entry name" value="HTH-TYPE TRANSCRIPTIONAL REGULATOR"/>
    <property type="match status" value="1"/>
</dbReference>
<evidence type="ECO:0000259" key="2">
    <source>
        <dbReference type="PROSITE" id="PS50943"/>
    </source>
</evidence>
<protein>
    <recommendedName>
        <fullName evidence="2">HTH cro/C1-type domain-containing protein</fullName>
    </recommendedName>
</protein>
<dbReference type="InterPro" id="IPR050807">
    <property type="entry name" value="TransReg_Diox_bact_type"/>
</dbReference>
<dbReference type="Gene3D" id="1.10.260.40">
    <property type="entry name" value="lambda repressor-like DNA-binding domains"/>
    <property type="match status" value="1"/>
</dbReference>
<reference evidence="3 4" key="1">
    <citation type="submission" date="2015-10" db="EMBL/GenBank/DDBJ databases">
        <title>Butyribacter intestini gen. nov., sp. nov., a butyric acid-producing bacterium of the family Lachnospiraceae isolated from the human faeces.</title>
        <authorList>
            <person name="Zou Y."/>
            <person name="Xue W."/>
            <person name="Luo G."/>
            <person name="Lv M."/>
        </authorList>
    </citation>
    <scope>NUCLEOTIDE SEQUENCE [LARGE SCALE GENOMIC DNA]</scope>
    <source>
        <strain evidence="3 4">TF01-11</strain>
    </source>
</reference>
<comment type="caution">
    <text evidence="3">The sequence shown here is derived from an EMBL/GenBank/DDBJ whole genome shotgun (WGS) entry which is preliminary data.</text>
</comment>
<dbReference type="CDD" id="cd00093">
    <property type="entry name" value="HTH_XRE"/>
    <property type="match status" value="1"/>
</dbReference>
<evidence type="ECO:0000256" key="1">
    <source>
        <dbReference type="ARBA" id="ARBA00023125"/>
    </source>
</evidence>
<accession>A0AAW3JUP7</accession>
<dbReference type="PANTHER" id="PTHR46797:SF19">
    <property type="entry name" value="BLL2473 PROTEIN"/>
    <property type="match status" value="1"/>
</dbReference>
<dbReference type="GO" id="GO:0003677">
    <property type="term" value="F:DNA binding"/>
    <property type="evidence" value="ECO:0007669"/>
    <property type="project" value="UniProtKB-KW"/>
</dbReference>
<dbReference type="EMBL" id="LLKB01000001">
    <property type="protein sequence ID" value="KQC86293.1"/>
    <property type="molecule type" value="Genomic_DNA"/>
</dbReference>
<dbReference type="Proteomes" id="UP000050833">
    <property type="component" value="Unassembled WGS sequence"/>
</dbReference>
<dbReference type="SMART" id="SM00530">
    <property type="entry name" value="HTH_XRE"/>
    <property type="match status" value="1"/>
</dbReference>
<dbReference type="GO" id="GO:0005829">
    <property type="term" value="C:cytosol"/>
    <property type="evidence" value="ECO:0007669"/>
    <property type="project" value="TreeGrafter"/>
</dbReference>